<evidence type="ECO:0000256" key="16">
    <source>
        <dbReference type="ARBA" id="ARBA00067263"/>
    </source>
</evidence>
<comment type="subcellular location">
    <subcellularLocation>
        <location evidence="2">Cytoplasm</location>
    </subcellularLocation>
    <subcellularLocation>
        <location evidence="1">Nucleus</location>
    </subcellularLocation>
</comment>
<feature type="compositionally biased region" description="Basic residues" evidence="20">
    <location>
        <begin position="1349"/>
        <end position="1359"/>
    </location>
</feature>
<dbReference type="Pfam" id="PF12796">
    <property type="entry name" value="Ank_2"/>
    <property type="match status" value="9"/>
</dbReference>
<evidence type="ECO:0000256" key="3">
    <source>
        <dbReference type="ARBA" id="ARBA00022481"/>
    </source>
</evidence>
<keyword evidence="6" id="KW-0597">Phosphoprotein</keyword>
<dbReference type="InterPro" id="IPR002110">
    <property type="entry name" value="Ankyrin_rpt"/>
</dbReference>
<evidence type="ECO:0000256" key="10">
    <source>
        <dbReference type="ARBA" id="ARBA00022859"/>
    </source>
</evidence>
<feature type="region of interest" description="Disordered" evidence="20">
    <location>
        <begin position="1347"/>
        <end position="1368"/>
    </location>
</feature>
<dbReference type="PANTHER" id="PTHR23206:SF1">
    <property type="entry name" value="ANKYRIN REPEAT DOMAIN-CONTAINING PROTEIN 17"/>
    <property type="match status" value="1"/>
</dbReference>
<evidence type="ECO:0000256" key="11">
    <source>
        <dbReference type="ARBA" id="ARBA00022884"/>
    </source>
</evidence>
<evidence type="ECO:0000256" key="1">
    <source>
        <dbReference type="ARBA" id="ARBA00004123"/>
    </source>
</evidence>
<keyword evidence="15" id="KW-0539">Nucleus</keyword>
<evidence type="ECO:0000256" key="7">
    <source>
        <dbReference type="ARBA" id="ARBA00022588"/>
    </source>
</evidence>
<feature type="repeat" description="ANK" evidence="18">
    <location>
        <begin position="511"/>
        <end position="543"/>
    </location>
</feature>
<dbReference type="GO" id="GO:0045087">
    <property type="term" value="P:innate immune response"/>
    <property type="evidence" value="ECO:0007669"/>
    <property type="project" value="UniProtKB-KW"/>
</dbReference>
<feature type="repeat" description="ANK" evidence="18">
    <location>
        <begin position="182"/>
        <end position="214"/>
    </location>
</feature>
<dbReference type="PROSITE" id="PS50088">
    <property type="entry name" value="ANK_REPEAT"/>
    <property type="match status" value="20"/>
</dbReference>
<feature type="repeat" description="ANK" evidence="18">
    <location>
        <begin position="315"/>
        <end position="347"/>
    </location>
</feature>
<dbReference type="PANTHER" id="PTHR23206">
    <property type="entry name" value="MASK PROTEIN"/>
    <property type="match status" value="1"/>
</dbReference>
<feature type="repeat" description="ANK" evidence="18">
    <location>
        <begin position="445"/>
        <end position="477"/>
    </location>
</feature>
<feature type="repeat" description="ANK" evidence="18">
    <location>
        <begin position="1085"/>
        <end position="1117"/>
    </location>
</feature>
<dbReference type="FunFam" id="1.25.40.20:FF:000161">
    <property type="entry name" value="ankyrin repeat domain-containing protein 17 isoform X3"/>
    <property type="match status" value="1"/>
</dbReference>
<evidence type="ECO:0000313" key="22">
    <source>
        <dbReference type="Proteomes" id="UP000001646"/>
    </source>
</evidence>
<dbReference type="GeneTree" id="ENSGT00940000153768"/>
<evidence type="ECO:0000256" key="18">
    <source>
        <dbReference type="PROSITE-ProRule" id="PRU00023"/>
    </source>
</evidence>
<dbReference type="PRINTS" id="PR01415">
    <property type="entry name" value="ANKYRIN"/>
</dbReference>
<feature type="repeat" description="ANK" evidence="18">
    <location>
        <begin position="545"/>
        <end position="577"/>
    </location>
</feature>
<dbReference type="GO" id="GO:0003723">
    <property type="term" value="F:RNA binding"/>
    <property type="evidence" value="ECO:0007669"/>
    <property type="project" value="UniProtKB-KW"/>
</dbReference>
<feature type="repeat" description="ANK" evidence="18">
    <location>
        <begin position="381"/>
        <end position="413"/>
    </location>
</feature>
<dbReference type="Bgee" id="ENSACAG00000011145">
    <property type="expression patterns" value="Expressed in embryonic post-anal tail and 13 other cell types or tissues"/>
</dbReference>
<dbReference type="FunFam" id="1.25.40.20:FF:000062">
    <property type="entry name" value="ankyrin repeat domain-containing protein 17"/>
    <property type="match status" value="1"/>
</dbReference>
<evidence type="ECO:0000256" key="15">
    <source>
        <dbReference type="ARBA" id="ARBA00023242"/>
    </source>
</evidence>
<dbReference type="FunFam" id="1.25.40.20:FF:000014">
    <property type="entry name" value="ankyrin repeat domain-containing protein 17 isoform X2"/>
    <property type="match status" value="1"/>
</dbReference>
<keyword evidence="13 18" id="KW-0040">ANK repeat</keyword>
<keyword evidence="9" id="KW-0832">Ubl conjugation</keyword>
<feature type="repeat" description="ANK" evidence="18">
    <location>
        <begin position="282"/>
        <end position="314"/>
    </location>
</feature>
<evidence type="ECO:0000256" key="19">
    <source>
        <dbReference type="SAM" id="Coils"/>
    </source>
</evidence>
<feature type="repeat" description="ANK" evidence="18">
    <location>
        <begin position="348"/>
        <end position="380"/>
    </location>
</feature>
<keyword evidence="5" id="KW-1017">Isopeptide bond</keyword>
<dbReference type="Gene3D" id="1.25.40.20">
    <property type="entry name" value="Ankyrin repeat-containing domain"/>
    <property type="match status" value="9"/>
</dbReference>
<keyword evidence="8" id="KW-0677">Repeat</keyword>
<keyword evidence="7" id="KW-0399">Innate immunity</keyword>
<feature type="repeat" description="ANK" evidence="18">
    <location>
        <begin position="1152"/>
        <end position="1184"/>
    </location>
</feature>
<evidence type="ECO:0000256" key="12">
    <source>
        <dbReference type="ARBA" id="ARBA00022990"/>
    </source>
</evidence>
<feature type="repeat" description="ANK" evidence="18">
    <location>
        <begin position="1119"/>
        <end position="1151"/>
    </location>
</feature>
<evidence type="ECO:0000256" key="14">
    <source>
        <dbReference type="ARBA" id="ARBA00023054"/>
    </source>
</evidence>
<keyword evidence="11" id="KW-0694">RNA-binding</keyword>
<dbReference type="FunFam" id="1.25.40.20:FF:000012">
    <property type="entry name" value="ankyrin repeat domain-containing protein 17 isoform X1"/>
    <property type="match status" value="1"/>
</dbReference>
<evidence type="ECO:0000256" key="5">
    <source>
        <dbReference type="ARBA" id="ARBA00022499"/>
    </source>
</evidence>
<dbReference type="SMART" id="SM00248">
    <property type="entry name" value="ANK"/>
    <property type="match status" value="25"/>
</dbReference>
<dbReference type="GO" id="GO:0005737">
    <property type="term" value="C:cytoplasm"/>
    <property type="evidence" value="ECO:0007669"/>
    <property type="project" value="UniProtKB-SubCell"/>
</dbReference>
<keyword evidence="4" id="KW-0963">Cytoplasm</keyword>
<dbReference type="InterPro" id="IPR051631">
    <property type="entry name" value="Ankyrin-KH/SAM_domain"/>
</dbReference>
<feature type="repeat" description="ANK" evidence="18">
    <location>
        <begin position="983"/>
        <end position="1015"/>
    </location>
</feature>
<dbReference type="FunFam" id="1.25.40.20:FF:000046">
    <property type="entry name" value="Ankyrin repeat and KH domain-containing protein 1"/>
    <property type="match status" value="1"/>
</dbReference>
<dbReference type="PROSITE" id="PS50297">
    <property type="entry name" value="ANK_REP_REGION"/>
    <property type="match status" value="20"/>
</dbReference>
<dbReference type="Proteomes" id="UP000001646">
    <property type="component" value="Chromosome 6"/>
</dbReference>
<sequence length="1474" mass="158409">GEFARGFTEREETVESFILDQDDLENPMLETASKLLLSSTADGADLRTVDPETQARLEALLEAAGIGKLSTADGKAFADPEVLRRLTSSVSCALDEAAAALTRMRAESTASAGQMDNRSLAEACSEGDVNAVRKLLIEGRSVNEHTEEGESLLCLACSAGYYELAQVLLAMHANVEDRGVKGDITPLMAAANGGHVKIVKLLLAHGADVNAQSSTGNTALTYACAGGYVDVVKALLESGASIEDHNENGHTPLMEAGSAGHVEVARVLLENGAGINTHSNEFKESALTLACYKGHLEMVRFLLEAGADQEHKTDEMHTALMEACMDGHVEVARLLLDSGAQVNMPADSFESPLTLAACGGHVELAALLIERGANLEEVNDEGYTPLMEAAREGHEEMVALLLGQGANINAQTEETQETALTLACCGGFLEVADFLIKAGADIELGCSTPLMEAAQEGHLELVKYLLAAGANVHATTATGDTALTYACENGHTDVADVLLQADADLEHESEGGRTPLMKAARAGHVCTVQFLISKGANVNRTTANNDHTVLSLACAGGHLAVVELLLAHGSDPTHRLKDGSTMLIEAAKGGHTSVVCYLLDYPNNLLSAPPPESTQLTPPSHDLNRDTVHMHFHLVLRGFLFHTATSKQKSSSHLQPASPDVQGYIANQSPESIVEEAQGKLTELEQRIKEAIEKNAQLQSLELAHADQLTKEKIEELNKTREEQIQKKQKILEELQKVERELQLKTQQQLKKQYLEVKAQRIQLQQQQQQQQSCQHLGLLTPVGVGEQLSEGDYARLQQVDPYLLKDDPQQAAAQMGFAPIQPLAMPQALPLATSSLPPGSIANLTELQGVIVGQPVLGQAQLTGLGQGILTDAQQGLMVASPAQTLNDTLDDIMAAVSGRASAVSNPPTHNIVTSVSQPQTPAPSPIISPSAMLPVYPAIDIDAQTESNHDTALTLACAGGHEELVQTLLERGANIEHRDKKGFTPLILAATAGHVGVVEILLDNGADIEAQSERTKDTPLSLACSGGRQEVVELLLARGANKEHRNVSDYTPLSLAASGGYVNIIKILLNAGAEINSRTGSKLGISPLMLAAMNGHTAAVKLLLDMGSDINAQIETNRNTALTLACFQGRTEVVSLLLDRKANVEHRAKTGLTPLMEAASGGYAEVGRVLLDKGADVNAPPVPSSRDTALTIAADKGHYKFCELLISRGAHIDVRNKKGNTPLWLAANGGHLDVVQLLVQAGADVDAADNRKITPLMAAFRKGHVKVVRYLVKEVNQFPSDSECMRYIATVTDKEMLKKCHLCIESIVQAKDRQAAEANKNASILLEELDLEKLREESRRLALAAKREKRKEKRRKKKEEQRRKLEEIEAKNKENFELQAAQEKEKLKAEDEPEVLTEPPSATTITTIGISATWTTLAGSHGKRINTVTTSSSKRKSRKNKINQDSVQIIFDEQLPISYSQPEKMNVVNQSA</sequence>
<keyword evidence="14 19" id="KW-0175">Coiled coil</keyword>
<dbReference type="Ensembl" id="ENSACAT00000041685.1">
    <property type="protein sequence ID" value="ENSACAP00000032382.1"/>
    <property type="gene ID" value="ENSACAG00000011145.4"/>
</dbReference>
<dbReference type="Pfam" id="PF00023">
    <property type="entry name" value="Ank"/>
    <property type="match status" value="2"/>
</dbReference>
<organism evidence="21 22">
    <name type="scientific">Anolis carolinensis</name>
    <name type="common">Green anole</name>
    <name type="synonym">American chameleon</name>
    <dbReference type="NCBI Taxonomy" id="28377"/>
    <lineage>
        <taxon>Eukaryota</taxon>
        <taxon>Metazoa</taxon>
        <taxon>Chordata</taxon>
        <taxon>Craniata</taxon>
        <taxon>Vertebrata</taxon>
        <taxon>Euteleostomi</taxon>
        <taxon>Lepidosauria</taxon>
        <taxon>Squamata</taxon>
        <taxon>Bifurcata</taxon>
        <taxon>Unidentata</taxon>
        <taxon>Episquamata</taxon>
        <taxon>Toxicofera</taxon>
        <taxon>Iguania</taxon>
        <taxon>Dactyloidae</taxon>
        <taxon>Anolis</taxon>
    </lineage>
</organism>
<feature type="repeat" description="ANK" evidence="18">
    <location>
        <begin position="1017"/>
        <end position="1049"/>
    </location>
</feature>
<accession>A0A803TAZ2</accession>
<keyword evidence="12" id="KW-0007">Acetylation</keyword>
<evidence type="ECO:0000256" key="9">
    <source>
        <dbReference type="ARBA" id="ARBA00022843"/>
    </source>
</evidence>
<dbReference type="FunFam" id="1.25.40.20:FF:000026">
    <property type="entry name" value="ankyrin repeat domain-containing protein 17 isoform X3"/>
    <property type="match status" value="1"/>
</dbReference>
<reference evidence="21 22" key="1">
    <citation type="submission" date="2009-12" db="EMBL/GenBank/DDBJ databases">
        <title>The Genome Sequence of Anolis carolinensis (Green Anole Lizard).</title>
        <authorList>
            <consortium name="The Genome Sequencing Platform"/>
            <person name="Di Palma F."/>
            <person name="Alfoldi J."/>
            <person name="Heiman D."/>
            <person name="Young S."/>
            <person name="Grabherr M."/>
            <person name="Johnson J."/>
            <person name="Lander E.S."/>
            <person name="Lindblad-Toh K."/>
        </authorList>
    </citation>
    <scope>NUCLEOTIDE SEQUENCE [LARGE SCALE GENOMIC DNA]</scope>
    <source>
        <strain evidence="21 22">JBL SC #1</strain>
    </source>
</reference>
<evidence type="ECO:0000313" key="21">
    <source>
        <dbReference type="Ensembl" id="ENSACAP00000032382.1"/>
    </source>
</evidence>
<feature type="repeat" description="ANK" evidence="18">
    <location>
        <begin position="1220"/>
        <end position="1252"/>
    </location>
</feature>
<dbReference type="GO" id="GO:0005634">
    <property type="term" value="C:nucleus"/>
    <property type="evidence" value="ECO:0007669"/>
    <property type="project" value="UniProtKB-SubCell"/>
</dbReference>
<evidence type="ECO:0000256" key="4">
    <source>
        <dbReference type="ARBA" id="ARBA00022490"/>
    </source>
</evidence>
<keyword evidence="22" id="KW-1185">Reference proteome</keyword>
<evidence type="ECO:0000256" key="6">
    <source>
        <dbReference type="ARBA" id="ARBA00022553"/>
    </source>
</evidence>
<dbReference type="SUPFAM" id="SSF48403">
    <property type="entry name" value="Ankyrin repeat"/>
    <property type="match status" value="3"/>
</dbReference>
<keyword evidence="3" id="KW-0488">Methylation</keyword>
<evidence type="ECO:0000256" key="13">
    <source>
        <dbReference type="ARBA" id="ARBA00023043"/>
    </source>
</evidence>
<feature type="repeat" description="ANK" evidence="18">
    <location>
        <begin position="1050"/>
        <end position="1082"/>
    </location>
</feature>
<proteinExistence type="predicted"/>
<reference evidence="21" key="3">
    <citation type="submission" date="2025-09" db="UniProtKB">
        <authorList>
            <consortium name="Ensembl"/>
        </authorList>
    </citation>
    <scope>IDENTIFICATION</scope>
</reference>
<dbReference type="FunFam" id="1.25.40.20:FF:000055">
    <property type="entry name" value="ankyrin repeat domain-containing protein 17 isoform X2"/>
    <property type="match status" value="1"/>
</dbReference>
<name>A0A803TAZ2_ANOCA</name>
<feature type="repeat" description="ANK" evidence="18">
    <location>
        <begin position="478"/>
        <end position="510"/>
    </location>
</feature>
<evidence type="ECO:0000256" key="2">
    <source>
        <dbReference type="ARBA" id="ARBA00004496"/>
    </source>
</evidence>
<protein>
    <recommendedName>
        <fullName evidence="16">Ankyrin repeat domain-containing protein 17</fullName>
    </recommendedName>
    <alternativeName>
        <fullName evidence="17">Gene trap ankyrin repeat protein</fullName>
    </alternativeName>
</protein>
<dbReference type="InterPro" id="IPR036770">
    <property type="entry name" value="Ankyrin_rpt-contain_sf"/>
</dbReference>
<evidence type="ECO:0000256" key="20">
    <source>
        <dbReference type="SAM" id="MobiDB-lite"/>
    </source>
</evidence>
<keyword evidence="10" id="KW-0391">Immunity</keyword>
<feature type="repeat" description="ANK" evidence="18">
    <location>
        <begin position="215"/>
        <end position="247"/>
    </location>
</feature>
<evidence type="ECO:0000256" key="17">
    <source>
        <dbReference type="ARBA" id="ARBA00081278"/>
    </source>
</evidence>
<feature type="repeat" description="ANK" evidence="18">
    <location>
        <begin position="1187"/>
        <end position="1219"/>
    </location>
</feature>
<feature type="repeat" description="ANK" evidence="18">
    <location>
        <begin position="950"/>
        <end position="982"/>
    </location>
</feature>
<feature type="coiled-coil region" evidence="19">
    <location>
        <begin position="674"/>
        <end position="770"/>
    </location>
</feature>
<evidence type="ECO:0000256" key="8">
    <source>
        <dbReference type="ARBA" id="ARBA00022737"/>
    </source>
</evidence>
<feature type="repeat" description="ANK" evidence="18">
    <location>
        <begin position="248"/>
        <end position="280"/>
    </location>
</feature>
<reference evidence="21" key="2">
    <citation type="submission" date="2025-08" db="UniProtKB">
        <authorList>
            <consortium name="Ensembl"/>
        </authorList>
    </citation>
    <scope>IDENTIFICATION</scope>
</reference>